<evidence type="ECO:0000256" key="13">
    <source>
        <dbReference type="SAM" id="MobiDB-lite"/>
    </source>
</evidence>
<evidence type="ECO:0000256" key="10">
    <source>
        <dbReference type="ARBA" id="ARBA00023163"/>
    </source>
</evidence>
<dbReference type="FunFam" id="3.30.160.60:FF:001014">
    <property type="entry name" value="Zinc finger protein 597"/>
    <property type="match status" value="1"/>
</dbReference>
<feature type="domain" description="C2H2-type" evidence="14">
    <location>
        <begin position="259"/>
        <end position="286"/>
    </location>
</feature>
<dbReference type="Gene3D" id="3.30.160.60">
    <property type="entry name" value="Classic Zinc Finger"/>
    <property type="match status" value="9"/>
</dbReference>
<dbReference type="InterPro" id="IPR036236">
    <property type="entry name" value="Znf_C2H2_sf"/>
</dbReference>
<feature type="non-terminal residue" evidence="15">
    <location>
        <position position="1"/>
    </location>
</feature>
<dbReference type="Proteomes" id="UP000886611">
    <property type="component" value="Unassembled WGS sequence"/>
</dbReference>
<feature type="domain" description="C2H2-type" evidence="14">
    <location>
        <begin position="427"/>
        <end position="454"/>
    </location>
</feature>
<keyword evidence="10" id="KW-0804">Transcription</keyword>
<evidence type="ECO:0000313" key="16">
    <source>
        <dbReference type="Proteomes" id="UP000886611"/>
    </source>
</evidence>
<dbReference type="GO" id="GO:0008270">
    <property type="term" value="F:zinc ion binding"/>
    <property type="evidence" value="ECO:0007669"/>
    <property type="project" value="UniProtKB-KW"/>
</dbReference>
<dbReference type="GO" id="GO:0003700">
    <property type="term" value="F:DNA-binding transcription factor activity"/>
    <property type="evidence" value="ECO:0007669"/>
    <property type="project" value="TreeGrafter"/>
</dbReference>
<gene>
    <name evidence="15" type="primary">Znf420_7</name>
    <name evidence="15" type="ORF">GTO96_0015999</name>
</gene>
<feature type="domain" description="C2H2-type" evidence="14">
    <location>
        <begin position="343"/>
        <end position="370"/>
    </location>
</feature>
<keyword evidence="9" id="KW-0238">DNA-binding</keyword>
<evidence type="ECO:0000256" key="6">
    <source>
        <dbReference type="ARBA" id="ARBA00022771"/>
    </source>
</evidence>
<keyword evidence="7" id="KW-0862">Zinc</keyword>
<evidence type="ECO:0000256" key="1">
    <source>
        <dbReference type="ARBA" id="ARBA00003767"/>
    </source>
</evidence>
<keyword evidence="8" id="KW-0805">Transcription regulation</keyword>
<dbReference type="PROSITE" id="PS50157">
    <property type="entry name" value="ZINC_FINGER_C2H2_2"/>
    <property type="match status" value="9"/>
</dbReference>
<comment type="subcellular location">
    <subcellularLocation>
        <location evidence="2">Nucleus</location>
    </subcellularLocation>
</comment>
<evidence type="ECO:0000256" key="5">
    <source>
        <dbReference type="ARBA" id="ARBA00022737"/>
    </source>
</evidence>
<accession>A0A8X7XJK3</accession>
<dbReference type="GO" id="GO:0006357">
    <property type="term" value="P:regulation of transcription by RNA polymerase II"/>
    <property type="evidence" value="ECO:0007669"/>
    <property type="project" value="TreeGrafter"/>
</dbReference>
<dbReference type="PANTHER" id="PTHR24404:SF114">
    <property type="entry name" value="KLUMPFUSS, ISOFORM B-RELATED"/>
    <property type="match status" value="1"/>
</dbReference>
<reference evidence="15 16" key="1">
    <citation type="journal article" date="2021" name="Cell">
        <title>Tracing the genetic footprints of vertebrate landing in non-teleost ray-finned fishes.</title>
        <authorList>
            <person name="Bi X."/>
            <person name="Wang K."/>
            <person name="Yang L."/>
            <person name="Pan H."/>
            <person name="Jiang H."/>
            <person name="Wei Q."/>
            <person name="Fang M."/>
            <person name="Yu H."/>
            <person name="Zhu C."/>
            <person name="Cai Y."/>
            <person name="He Y."/>
            <person name="Gan X."/>
            <person name="Zeng H."/>
            <person name="Yu D."/>
            <person name="Zhu Y."/>
            <person name="Jiang H."/>
            <person name="Qiu Q."/>
            <person name="Yang H."/>
            <person name="Zhang Y.E."/>
            <person name="Wang W."/>
            <person name="Zhu M."/>
            <person name="He S."/>
            <person name="Zhang G."/>
        </authorList>
    </citation>
    <scope>NUCLEOTIDE SEQUENCE [LARGE SCALE GENOMIC DNA]</scope>
    <source>
        <strain evidence="15">Bchr_013</strain>
    </source>
</reference>
<keyword evidence="6 12" id="KW-0863">Zinc-finger</keyword>
<dbReference type="SMART" id="SM00355">
    <property type="entry name" value="ZnF_C2H2"/>
    <property type="match status" value="9"/>
</dbReference>
<dbReference type="Pfam" id="PF13465">
    <property type="entry name" value="zf-H2C2_2"/>
    <property type="match status" value="2"/>
</dbReference>
<evidence type="ECO:0000256" key="3">
    <source>
        <dbReference type="ARBA" id="ARBA00006991"/>
    </source>
</evidence>
<evidence type="ECO:0000256" key="4">
    <source>
        <dbReference type="ARBA" id="ARBA00022723"/>
    </source>
</evidence>
<comment type="caution">
    <text evidence="15">The sequence shown here is derived from an EMBL/GenBank/DDBJ whole genome shotgun (WGS) entry which is preliminary data.</text>
</comment>
<evidence type="ECO:0000256" key="8">
    <source>
        <dbReference type="ARBA" id="ARBA00023015"/>
    </source>
</evidence>
<evidence type="ECO:0000256" key="12">
    <source>
        <dbReference type="PROSITE-ProRule" id="PRU00042"/>
    </source>
</evidence>
<comment type="similarity">
    <text evidence="3">Belongs to the krueppel C2H2-type zinc-finger protein family.</text>
</comment>
<dbReference type="FunFam" id="3.30.160.60:FF:000384">
    <property type="entry name" value="Zinc finger protein 550"/>
    <property type="match status" value="1"/>
</dbReference>
<keyword evidence="11" id="KW-0539">Nucleus</keyword>
<dbReference type="InterPro" id="IPR050589">
    <property type="entry name" value="Ikaros_C2H2-ZF"/>
</dbReference>
<evidence type="ECO:0000256" key="2">
    <source>
        <dbReference type="ARBA" id="ARBA00004123"/>
    </source>
</evidence>
<feature type="domain" description="C2H2-type" evidence="14">
    <location>
        <begin position="287"/>
        <end position="314"/>
    </location>
</feature>
<protein>
    <submittedName>
        <fullName evidence="15">ZN420 protein</fullName>
    </submittedName>
</protein>
<dbReference type="PROSITE" id="PS00028">
    <property type="entry name" value="ZINC_FINGER_C2H2_1"/>
    <property type="match status" value="9"/>
</dbReference>
<dbReference type="FunFam" id="3.30.160.60:FF:002090">
    <property type="entry name" value="Zinc finger protein 473"/>
    <property type="match status" value="1"/>
</dbReference>
<organism evidence="15 16">
    <name type="scientific">Polypterus senegalus</name>
    <name type="common">Senegal bichir</name>
    <dbReference type="NCBI Taxonomy" id="55291"/>
    <lineage>
        <taxon>Eukaryota</taxon>
        <taxon>Metazoa</taxon>
        <taxon>Chordata</taxon>
        <taxon>Craniata</taxon>
        <taxon>Vertebrata</taxon>
        <taxon>Euteleostomi</taxon>
        <taxon>Actinopterygii</taxon>
        <taxon>Polypteriformes</taxon>
        <taxon>Polypteridae</taxon>
        <taxon>Polypterus</taxon>
    </lineage>
</organism>
<dbReference type="FunFam" id="3.30.160.60:FF:002196">
    <property type="entry name" value="zinc finger protein 850-like isoform X3"/>
    <property type="match status" value="1"/>
</dbReference>
<evidence type="ECO:0000259" key="14">
    <source>
        <dbReference type="PROSITE" id="PS50157"/>
    </source>
</evidence>
<feature type="domain" description="C2H2-type" evidence="14">
    <location>
        <begin position="315"/>
        <end position="342"/>
    </location>
</feature>
<dbReference type="GO" id="GO:0005634">
    <property type="term" value="C:nucleus"/>
    <property type="evidence" value="ECO:0007669"/>
    <property type="project" value="UniProtKB-SubCell"/>
</dbReference>
<keyword evidence="5" id="KW-0677">Repeat</keyword>
<proteinExistence type="inferred from homology"/>
<sequence length="498" mass="57531">MQHRPLQAKHESKEEDGDESLINRASGTVESLYNGARADMNETCGDREYPEASSQDTEGPPHLGSELETEPARPLEDSVVFKKEPGLHDQIPGYIKQEDIPVLSSGETDCGMNMKLTRVKEEDKLIPVKEEAVELEYSSTHKEVVASVSLTDLVLKDTVSICKVKREVVQKKASGSEGEGADEEKPKMNFWKREKSQVSREIQIPDETSEKCHKLPHHEIHQDLHSEDKPHQCTECGKSFKVAKSLRYHMKIHTGEKPYQCKECGKSFILGTNLRYHMRNHTGEKPYQCDQCGKSFNHRTHLIHHQRTHTGEKPYQCTDCNKAFNRRMHLIHHQRVHTGENPYQCTECGKSFKQAAFLKYHQRVHTGEKLYECHECGKTFIWSAYFRRHLVIHTGEKPYQCNECGKSFTDRANLSRHQNVHRGEKPYQCNECGKSFKQKSYLKQHQAFHTEEKPFQCKECGKCFKVRSYLRQHQTLHTCGKSFRQRVAIKSIHTGEDT</sequence>
<feature type="domain" description="C2H2-type" evidence="14">
    <location>
        <begin position="399"/>
        <end position="426"/>
    </location>
</feature>
<evidence type="ECO:0000256" key="9">
    <source>
        <dbReference type="ARBA" id="ARBA00023125"/>
    </source>
</evidence>
<dbReference type="GO" id="GO:0000978">
    <property type="term" value="F:RNA polymerase II cis-regulatory region sequence-specific DNA binding"/>
    <property type="evidence" value="ECO:0007669"/>
    <property type="project" value="TreeGrafter"/>
</dbReference>
<feature type="domain" description="C2H2-type" evidence="14">
    <location>
        <begin position="231"/>
        <end position="258"/>
    </location>
</feature>
<evidence type="ECO:0000256" key="7">
    <source>
        <dbReference type="ARBA" id="ARBA00022833"/>
    </source>
</evidence>
<feature type="region of interest" description="Disordered" evidence="13">
    <location>
        <begin position="1"/>
        <end position="75"/>
    </location>
</feature>
<dbReference type="FunFam" id="3.30.160.60:FF:001437">
    <property type="entry name" value="Zinc finger protein 594"/>
    <property type="match status" value="1"/>
</dbReference>
<evidence type="ECO:0000256" key="11">
    <source>
        <dbReference type="ARBA" id="ARBA00023242"/>
    </source>
</evidence>
<keyword evidence="16" id="KW-1185">Reference proteome</keyword>
<dbReference type="FunFam" id="3.30.160.60:FF:000759">
    <property type="entry name" value="zinc finger protein 16"/>
    <property type="match status" value="1"/>
</dbReference>
<dbReference type="PANTHER" id="PTHR24404">
    <property type="entry name" value="ZINC FINGER PROTEIN"/>
    <property type="match status" value="1"/>
</dbReference>
<dbReference type="InterPro" id="IPR013087">
    <property type="entry name" value="Znf_C2H2_type"/>
</dbReference>
<feature type="domain" description="C2H2-type" evidence="14">
    <location>
        <begin position="455"/>
        <end position="482"/>
    </location>
</feature>
<comment type="function">
    <text evidence="1">May be involved in transcriptional regulation.</text>
</comment>
<dbReference type="SUPFAM" id="SSF57667">
    <property type="entry name" value="beta-beta-alpha zinc fingers"/>
    <property type="match status" value="5"/>
</dbReference>
<evidence type="ECO:0000313" key="15">
    <source>
        <dbReference type="EMBL" id="KAG2468799.1"/>
    </source>
</evidence>
<dbReference type="FunFam" id="3.30.160.60:FF:000213">
    <property type="entry name" value="Zinc finger protein 624"/>
    <property type="match status" value="1"/>
</dbReference>
<feature type="domain" description="C2H2-type" evidence="14">
    <location>
        <begin position="371"/>
        <end position="398"/>
    </location>
</feature>
<feature type="non-terminal residue" evidence="15">
    <location>
        <position position="498"/>
    </location>
</feature>
<keyword evidence="4" id="KW-0479">Metal-binding</keyword>
<dbReference type="FunFam" id="3.30.160.60:FF:002343">
    <property type="entry name" value="Zinc finger protein 33A"/>
    <property type="match status" value="1"/>
</dbReference>
<dbReference type="EMBL" id="JAATIS010000466">
    <property type="protein sequence ID" value="KAG2468799.1"/>
    <property type="molecule type" value="Genomic_DNA"/>
</dbReference>
<name>A0A8X7XJK3_POLSE</name>
<dbReference type="Pfam" id="PF00096">
    <property type="entry name" value="zf-C2H2"/>
    <property type="match status" value="6"/>
</dbReference>
<dbReference type="FunFam" id="3.30.160.60:FF:001009">
    <property type="entry name" value="Zinc finger protein 26"/>
    <property type="match status" value="1"/>
</dbReference>
<dbReference type="AlphaFoldDB" id="A0A8X7XJK3"/>